<name>A0A382UWH8_9ZZZZ</name>
<dbReference type="EMBL" id="UINC01147347">
    <property type="protein sequence ID" value="SVD38616.1"/>
    <property type="molecule type" value="Genomic_DNA"/>
</dbReference>
<proteinExistence type="predicted"/>
<organism evidence="1">
    <name type="scientific">marine metagenome</name>
    <dbReference type="NCBI Taxonomy" id="408172"/>
    <lineage>
        <taxon>unclassified sequences</taxon>
        <taxon>metagenomes</taxon>
        <taxon>ecological metagenomes</taxon>
    </lineage>
</organism>
<feature type="non-terminal residue" evidence="1">
    <location>
        <position position="44"/>
    </location>
</feature>
<protein>
    <submittedName>
        <fullName evidence="1">Uncharacterized protein</fullName>
    </submittedName>
</protein>
<sequence length="44" mass="5110">MSDNITRGDLNSLVDFLSQDPQPILTNNKKVKQFEQEWGDWIGM</sequence>
<dbReference type="AlphaFoldDB" id="A0A382UWH8"/>
<gene>
    <name evidence="1" type="ORF">METZ01_LOCUS391470</name>
</gene>
<evidence type="ECO:0000313" key="1">
    <source>
        <dbReference type="EMBL" id="SVD38616.1"/>
    </source>
</evidence>
<accession>A0A382UWH8</accession>
<reference evidence="1" key="1">
    <citation type="submission" date="2018-05" db="EMBL/GenBank/DDBJ databases">
        <authorList>
            <person name="Lanie J.A."/>
            <person name="Ng W.-L."/>
            <person name="Kazmierczak K.M."/>
            <person name="Andrzejewski T.M."/>
            <person name="Davidsen T.M."/>
            <person name="Wayne K.J."/>
            <person name="Tettelin H."/>
            <person name="Glass J.I."/>
            <person name="Rusch D."/>
            <person name="Podicherti R."/>
            <person name="Tsui H.-C.T."/>
            <person name="Winkler M.E."/>
        </authorList>
    </citation>
    <scope>NUCLEOTIDE SEQUENCE</scope>
</reference>